<evidence type="ECO:0000313" key="2">
    <source>
        <dbReference type="Proteomes" id="UP001595384"/>
    </source>
</evidence>
<organism evidence="1 2">
    <name type="scientific">Vibrio zhugei</name>
    <dbReference type="NCBI Taxonomy" id="2479546"/>
    <lineage>
        <taxon>Bacteria</taxon>
        <taxon>Pseudomonadati</taxon>
        <taxon>Pseudomonadota</taxon>
        <taxon>Gammaproteobacteria</taxon>
        <taxon>Vibrionales</taxon>
        <taxon>Vibrionaceae</taxon>
        <taxon>Vibrio</taxon>
    </lineage>
</organism>
<keyword evidence="2" id="KW-1185">Reference proteome</keyword>
<evidence type="ECO:0000313" key="1">
    <source>
        <dbReference type="EMBL" id="MFC3024668.1"/>
    </source>
</evidence>
<sequence length="182" mass="22076">MTLDKFTNIYRLPGSIQIRIAKWQRTFKGTSDIILYDAIRVRNQEYRKRQFLPKGWSFSTFKEEEISITHHGRYIQTTMLTMIDRKVAYKRVYLSRVPEQQAYQTLRAFKIEWLKKYNQIVERYNQIKKKEFLHFAREELDTLYPAIPKGEFDSKLWNKLVYSKFGSPKKFTNPFYVEHVVI</sequence>
<dbReference type="RefSeq" id="WP_123017358.1">
    <property type="nucleotide sequence ID" value="NZ_AP024911.1"/>
</dbReference>
<name>A0ABV7CD01_9VIBR</name>
<reference evidence="2" key="1">
    <citation type="journal article" date="2019" name="Int. J. Syst. Evol. Microbiol.">
        <title>The Global Catalogue of Microorganisms (GCM) 10K type strain sequencing project: providing services to taxonomists for standard genome sequencing and annotation.</title>
        <authorList>
            <consortium name="The Broad Institute Genomics Platform"/>
            <consortium name="The Broad Institute Genome Sequencing Center for Infectious Disease"/>
            <person name="Wu L."/>
            <person name="Ma J."/>
        </authorList>
    </citation>
    <scope>NUCLEOTIDE SEQUENCE [LARGE SCALE GENOMIC DNA]</scope>
    <source>
        <strain evidence="2">KCTC 62784</strain>
    </source>
</reference>
<evidence type="ECO:0008006" key="3">
    <source>
        <dbReference type="Google" id="ProtNLM"/>
    </source>
</evidence>
<proteinExistence type="predicted"/>
<gene>
    <name evidence="1" type="ORF">ACFODT_12630</name>
</gene>
<comment type="caution">
    <text evidence="1">The sequence shown here is derived from an EMBL/GenBank/DDBJ whole genome shotgun (WGS) entry which is preliminary data.</text>
</comment>
<protein>
    <recommendedName>
        <fullName evidence="3">Transposase</fullName>
    </recommendedName>
</protein>
<dbReference type="Proteomes" id="UP001595384">
    <property type="component" value="Unassembled WGS sequence"/>
</dbReference>
<accession>A0ABV7CD01</accession>
<dbReference type="EMBL" id="JBHRSE010000084">
    <property type="protein sequence ID" value="MFC3024668.1"/>
    <property type="molecule type" value="Genomic_DNA"/>
</dbReference>